<reference evidence="2 3" key="1">
    <citation type="submission" date="2017-05" db="EMBL/GenBank/DDBJ databases">
        <authorList>
            <person name="Varghese N."/>
            <person name="Submissions S."/>
        </authorList>
    </citation>
    <scope>NUCLEOTIDE SEQUENCE [LARGE SCALE GENOMIC DNA]</scope>
    <source>
        <strain evidence="2 3">DSM 15949</strain>
    </source>
</reference>
<protein>
    <recommendedName>
        <fullName evidence="1">TfuA-like core domain-containing protein</fullName>
    </recommendedName>
</protein>
<dbReference type="Proteomes" id="UP001157914">
    <property type="component" value="Unassembled WGS sequence"/>
</dbReference>
<feature type="domain" description="TfuA-like core" evidence="1">
    <location>
        <begin position="48"/>
        <end position="167"/>
    </location>
</feature>
<organism evidence="2 3">
    <name type="scientific">Roseibium denhamense</name>
    <dbReference type="NCBI Taxonomy" id="76305"/>
    <lineage>
        <taxon>Bacteria</taxon>
        <taxon>Pseudomonadati</taxon>
        <taxon>Pseudomonadota</taxon>
        <taxon>Alphaproteobacteria</taxon>
        <taxon>Hyphomicrobiales</taxon>
        <taxon>Stappiaceae</taxon>
        <taxon>Roseibium</taxon>
    </lineage>
</organism>
<dbReference type="InterPro" id="IPR012924">
    <property type="entry name" value="TfuA_core"/>
</dbReference>
<dbReference type="EMBL" id="FXTT01000001">
    <property type="protein sequence ID" value="SMP08907.1"/>
    <property type="molecule type" value="Genomic_DNA"/>
</dbReference>
<evidence type="ECO:0000259" key="1">
    <source>
        <dbReference type="Pfam" id="PF07812"/>
    </source>
</evidence>
<keyword evidence="3" id="KW-1185">Reference proteome</keyword>
<proteinExistence type="predicted"/>
<name>A0ABY1NGB9_9HYPH</name>
<dbReference type="RefSeq" id="WP_196220588.1">
    <property type="nucleotide sequence ID" value="NZ_BAAAEA010000001.1"/>
</dbReference>
<gene>
    <name evidence="2" type="ORF">SAMN06265374_1039</name>
</gene>
<dbReference type="Pfam" id="PF07812">
    <property type="entry name" value="TfuA"/>
    <property type="match status" value="1"/>
</dbReference>
<sequence>MTAAVFLGPTLEPGTARSLADVQVLPPVSQGDVYRAVQNGFRIIGIVDGYFEQVPAVWHKEILWAMSQGVHVFGAASMGALRAAELADFGMKGVGRVFCDFYSGSLEDDDEVAVVHGPAEVGYPCLSEAMVNIRATLGLAEAAKVIDTTAHKLMLDHAKTLHFSKRSYKNVADGVACDVPVQMLSDFFGWLPGGRADVKHDDACEMLAQISALMKNALHPMTVSYKFEHTDTWERLIRQAGRPASEGRCEGLMEELRLDPDLHAQTLGEAAGRALAAREASRLQMEDDGAVFDAVLNRFFLSRDLVEGAEIEEWMANQQITVPELTSFMKRQVVFETAKSQRDNEIRTYVPDALRAKGQYGRLSRRAEEKAEWLRLNGKEPSDVEATGLCETELVAWYFKTCLQKPVPRHIDAHIQALGFKSKQAFLQALAREFLFRGDSSDSV</sequence>
<evidence type="ECO:0000313" key="3">
    <source>
        <dbReference type="Proteomes" id="UP001157914"/>
    </source>
</evidence>
<accession>A0ABY1NGB9</accession>
<comment type="caution">
    <text evidence="2">The sequence shown here is derived from an EMBL/GenBank/DDBJ whole genome shotgun (WGS) entry which is preliminary data.</text>
</comment>
<evidence type="ECO:0000313" key="2">
    <source>
        <dbReference type="EMBL" id="SMP08907.1"/>
    </source>
</evidence>